<evidence type="ECO:0000313" key="5">
    <source>
        <dbReference type="EMBL" id="MFC7392914.1"/>
    </source>
</evidence>
<evidence type="ECO:0000256" key="1">
    <source>
        <dbReference type="ARBA" id="ARBA00022630"/>
    </source>
</evidence>
<gene>
    <name evidence="5" type="ORF">ACFQRG_07930</name>
</gene>
<dbReference type="Proteomes" id="UP001596505">
    <property type="component" value="Unassembled WGS sequence"/>
</dbReference>
<dbReference type="SUPFAM" id="SSF55103">
    <property type="entry name" value="FAD-linked oxidases, C-terminal domain"/>
    <property type="match status" value="1"/>
</dbReference>
<dbReference type="PROSITE" id="PS51387">
    <property type="entry name" value="FAD_PCMH"/>
    <property type="match status" value="1"/>
</dbReference>
<reference evidence="6" key="1">
    <citation type="journal article" date="2019" name="Int. J. Syst. Evol. Microbiol.">
        <title>The Global Catalogue of Microorganisms (GCM) 10K type strain sequencing project: providing services to taxonomists for standard genome sequencing and annotation.</title>
        <authorList>
            <consortium name="The Broad Institute Genomics Platform"/>
            <consortium name="The Broad Institute Genome Sequencing Center for Infectious Disease"/>
            <person name="Wu L."/>
            <person name="Ma J."/>
        </authorList>
    </citation>
    <scope>NUCLEOTIDE SEQUENCE [LARGE SCALE GENOMIC DNA]</scope>
    <source>
        <strain evidence="6">CGMCC 1.16305</strain>
    </source>
</reference>
<keyword evidence="2" id="KW-0274">FAD</keyword>
<dbReference type="EMBL" id="JBHTCO010000005">
    <property type="protein sequence ID" value="MFC7392914.1"/>
    <property type="molecule type" value="Genomic_DNA"/>
</dbReference>
<evidence type="ECO:0000256" key="2">
    <source>
        <dbReference type="ARBA" id="ARBA00022827"/>
    </source>
</evidence>
<dbReference type="InterPro" id="IPR036318">
    <property type="entry name" value="FAD-bd_PCMH-like_sf"/>
</dbReference>
<feature type="domain" description="FAD-binding PCMH-type" evidence="4">
    <location>
        <begin position="24"/>
        <end position="203"/>
    </location>
</feature>
<dbReference type="InterPro" id="IPR016166">
    <property type="entry name" value="FAD-bd_PCMH"/>
</dbReference>
<accession>A0ABW2PU79</accession>
<evidence type="ECO:0000313" key="6">
    <source>
        <dbReference type="Proteomes" id="UP001596505"/>
    </source>
</evidence>
<keyword evidence="3" id="KW-0560">Oxidoreductase</keyword>
<keyword evidence="1" id="KW-0285">Flavoprotein</keyword>
<dbReference type="InterPro" id="IPR016164">
    <property type="entry name" value="FAD-linked_Oxase-like_C"/>
</dbReference>
<evidence type="ECO:0000256" key="3">
    <source>
        <dbReference type="ARBA" id="ARBA00023002"/>
    </source>
</evidence>
<dbReference type="PANTHER" id="PTHR11748:SF103">
    <property type="entry name" value="GLYCOLATE OXIDASE SUBUNIT GLCE"/>
    <property type="match status" value="1"/>
</dbReference>
<protein>
    <submittedName>
        <fullName evidence="5">FAD-binding oxidoreductase</fullName>
    </submittedName>
</protein>
<comment type="caution">
    <text evidence="5">The sequence shown here is derived from an EMBL/GenBank/DDBJ whole genome shotgun (WGS) entry which is preliminary data.</text>
</comment>
<sequence length="438" mass="48788">MVISDLRTIVEEDQLKEGDFPHQLGNNGLYHVFPRSENEIAAILKYANQNGKKIIPVSGGTKRGFGGTTDKADILLSLSQFKGILEHTTGDLTMTVRPGTTIKEMMDYLANRGQMIPIDPAWPEHATIGGVISANDSGPKRLKYGSARDFVIGLRVVYPDGRVIRTGGKVVKNVAGYDMNKLFVGSMGTLGVISEVTLKLRPLPKYKSLIVLTFSEEQMKEIHPFMASVLNSVIEPVTLECLTPDLTYQLLGERAYALAVTFEDREKAVRYQENWLKANMPQNWNCHIFRQKEAKDWWGTFSRIGPNGSLENVTDQGNVKIALKVGSKNSDVFTILEYCHRLGKSDGLDVEAHGGMGHGISRVYLEGDDETLIASVEKIRQFVEQKKGYVVVQHSPLKLRQRLNIWGEKPNYFSLLEGIKRAIDPNGVLNPNRFVGGL</sequence>
<dbReference type="InterPro" id="IPR016169">
    <property type="entry name" value="FAD-bd_PCMH_sub2"/>
</dbReference>
<name>A0ABW2PU79_9BACL</name>
<keyword evidence="6" id="KW-1185">Reference proteome</keyword>
<organism evidence="5 6">
    <name type="scientific">Scopulibacillus cellulosilyticus</name>
    <dbReference type="NCBI Taxonomy" id="2665665"/>
    <lineage>
        <taxon>Bacteria</taxon>
        <taxon>Bacillati</taxon>
        <taxon>Bacillota</taxon>
        <taxon>Bacilli</taxon>
        <taxon>Bacillales</taxon>
        <taxon>Sporolactobacillaceae</taxon>
        <taxon>Scopulibacillus</taxon>
    </lineage>
</organism>
<dbReference type="RefSeq" id="WP_380965322.1">
    <property type="nucleotide sequence ID" value="NZ_JBHTCO010000005.1"/>
</dbReference>
<dbReference type="PANTHER" id="PTHR11748">
    <property type="entry name" value="D-LACTATE DEHYDROGENASE"/>
    <property type="match status" value="1"/>
</dbReference>
<dbReference type="Pfam" id="PF01565">
    <property type="entry name" value="FAD_binding_4"/>
    <property type="match status" value="1"/>
</dbReference>
<dbReference type="Gene3D" id="3.30.465.10">
    <property type="match status" value="1"/>
</dbReference>
<proteinExistence type="predicted"/>
<evidence type="ECO:0000259" key="4">
    <source>
        <dbReference type="PROSITE" id="PS51387"/>
    </source>
</evidence>
<dbReference type="SUPFAM" id="SSF56176">
    <property type="entry name" value="FAD-binding/transporter-associated domain-like"/>
    <property type="match status" value="1"/>
</dbReference>
<dbReference type="InterPro" id="IPR006094">
    <property type="entry name" value="Oxid_FAD_bind_N"/>
</dbReference>